<evidence type="ECO:0000313" key="7">
    <source>
        <dbReference type="Proteomes" id="UP000660454"/>
    </source>
</evidence>
<gene>
    <name evidence="6" type="primary">pcaR_3</name>
    <name evidence="6" type="ORF">Msi02_78150</name>
</gene>
<evidence type="ECO:0000313" key="6">
    <source>
        <dbReference type="EMBL" id="GIH66998.1"/>
    </source>
</evidence>
<sequence>MGKPLKNPPTYLINSVDHALRIAAMLQLEGELTVSEVAERLGVARSTAHRLLAMLVYRDFAVQDERRLYRAGPILELAAHSPSAASRLRAAALPHLHRLVGVLDESANLTVRTGDTVRFIASVECSQTLRVGSREGMVFPAHHTTAGLLLLAELTDEELEAVYPAERYADRPAERLTARPDLDRLRTELARVRRKGFALNQGRSERGVVAVGVPVRAPDGTALAGLSVSMPSGRYDKHRLPSLVDTLSRVAGAIEADLAR</sequence>
<proteinExistence type="predicted"/>
<dbReference type="SUPFAM" id="SSF46785">
    <property type="entry name" value="Winged helix' DNA-binding domain"/>
    <property type="match status" value="1"/>
</dbReference>
<dbReference type="PROSITE" id="PS51078">
    <property type="entry name" value="ICLR_ED"/>
    <property type="match status" value="1"/>
</dbReference>
<dbReference type="InterPro" id="IPR014757">
    <property type="entry name" value="Tscrpt_reg_IclR_C"/>
</dbReference>
<keyword evidence="2" id="KW-0238">DNA-binding</keyword>
<evidence type="ECO:0000256" key="3">
    <source>
        <dbReference type="ARBA" id="ARBA00023163"/>
    </source>
</evidence>
<keyword evidence="3" id="KW-0804">Transcription</keyword>
<organism evidence="6 7">
    <name type="scientific">Microbispora siamensis</name>
    <dbReference type="NCBI Taxonomy" id="564413"/>
    <lineage>
        <taxon>Bacteria</taxon>
        <taxon>Bacillati</taxon>
        <taxon>Actinomycetota</taxon>
        <taxon>Actinomycetes</taxon>
        <taxon>Streptosporangiales</taxon>
        <taxon>Streptosporangiaceae</taxon>
        <taxon>Microbispora</taxon>
    </lineage>
</organism>
<reference evidence="6 7" key="1">
    <citation type="submission" date="2021-01" db="EMBL/GenBank/DDBJ databases">
        <title>Whole genome shotgun sequence of Microbispora siamensis NBRC 104113.</title>
        <authorList>
            <person name="Komaki H."/>
            <person name="Tamura T."/>
        </authorList>
    </citation>
    <scope>NUCLEOTIDE SEQUENCE [LARGE SCALE GENOMIC DNA]</scope>
    <source>
        <strain evidence="6 7">NBRC 104113</strain>
    </source>
</reference>
<dbReference type="SUPFAM" id="SSF55781">
    <property type="entry name" value="GAF domain-like"/>
    <property type="match status" value="1"/>
</dbReference>
<dbReference type="PANTHER" id="PTHR30136:SF24">
    <property type="entry name" value="HTH-TYPE TRANSCRIPTIONAL REPRESSOR ALLR"/>
    <property type="match status" value="1"/>
</dbReference>
<feature type="domain" description="HTH iclR-type" evidence="4">
    <location>
        <begin position="13"/>
        <end position="73"/>
    </location>
</feature>
<evidence type="ECO:0000259" key="4">
    <source>
        <dbReference type="PROSITE" id="PS51077"/>
    </source>
</evidence>
<name>A0ABQ4GZY8_9ACTN</name>
<keyword evidence="7" id="KW-1185">Reference proteome</keyword>
<comment type="caution">
    <text evidence="6">The sequence shown here is derived from an EMBL/GenBank/DDBJ whole genome shotgun (WGS) entry which is preliminary data.</text>
</comment>
<evidence type="ECO:0000256" key="1">
    <source>
        <dbReference type="ARBA" id="ARBA00023015"/>
    </source>
</evidence>
<dbReference type="InterPro" id="IPR050707">
    <property type="entry name" value="HTH_MetabolicPath_Reg"/>
</dbReference>
<dbReference type="Proteomes" id="UP000660454">
    <property type="component" value="Unassembled WGS sequence"/>
</dbReference>
<dbReference type="InterPro" id="IPR036388">
    <property type="entry name" value="WH-like_DNA-bd_sf"/>
</dbReference>
<feature type="domain" description="IclR-ED" evidence="5">
    <location>
        <begin position="73"/>
        <end position="260"/>
    </location>
</feature>
<dbReference type="InterPro" id="IPR005471">
    <property type="entry name" value="Tscrpt_reg_IclR_N"/>
</dbReference>
<dbReference type="Pfam" id="PF09339">
    <property type="entry name" value="HTH_IclR"/>
    <property type="match status" value="1"/>
</dbReference>
<dbReference type="InterPro" id="IPR036390">
    <property type="entry name" value="WH_DNA-bd_sf"/>
</dbReference>
<dbReference type="EMBL" id="BOOF01000064">
    <property type="protein sequence ID" value="GIH66998.1"/>
    <property type="molecule type" value="Genomic_DNA"/>
</dbReference>
<evidence type="ECO:0000259" key="5">
    <source>
        <dbReference type="PROSITE" id="PS51078"/>
    </source>
</evidence>
<protein>
    <submittedName>
        <fullName evidence="6">IclR family transcriptional regulator</fullName>
    </submittedName>
</protein>
<accession>A0ABQ4GZY8</accession>
<dbReference type="InterPro" id="IPR029016">
    <property type="entry name" value="GAF-like_dom_sf"/>
</dbReference>
<dbReference type="PANTHER" id="PTHR30136">
    <property type="entry name" value="HELIX-TURN-HELIX TRANSCRIPTIONAL REGULATOR, ICLR FAMILY"/>
    <property type="match status" value="1"/>
</dbReference>
<dbReference type="PROSITE" id="PS51077">
    <property type="entry name" value="HTH_ICLR"/>
    <property type="match status" value="1"/>
</dbReference>
<dbReference type="Gene3D" id="3.30.450.40">
    <property type="match status" value="1"/>
</dbReference>
<dbReference type="SMART" id="SM00346">
    <property type="entry name" value="HTH_ICLR"/>
    <property type="match status" value="1"/>
</dbReference>
<keyword evidence="1" id="KW-0805">Transcription regulation</keyword>
<dbReference type="Pfam" id="PF01614">
    <property type="entry name" value="IclR_C"/>
    <property type="match status" value="1"/>
</dbReference>
<evidence type="ECO:0000256" key="2">
    <source>
        <dbReference type="ARBA" id="ARBA00023125"/>
    </source>
</evidence>
<dbReference type="RefSeq" id="WP_239109168.1">
    <property type="nucleotide sequence ID" value="NZ_BOOF01000064.1"/>
</dbReference>
<dbReference type="Gene3D" id="1.10.10.10">
    <property type="entry name" value="Winged helix-like DNA-binding domain superfamily/Winged helix DNA-binding domain"/>
    <property type="match status" value="1"/>
</dbReference>